<dbReference type="InterPro" id="IPR042171">
    <property type="entry name" value="Acyl-CoA_hotdog"/>
</dbReference>
<protein>
    <submittedName>
        <fullName evidence="5">Acyl-CoA thioesterase</fullName>
    </submittedName>
</protein>
<dbReference type="PANTHER" id="PTHR11066:SF34">
    <property type="entry name" value="ACYL-COENZYME A THIOESTERASE 8"/>
    <property type="match status" value="1"/>
</dbReference>
<dbReference type="CDD" id="cd03445">
    <property type="entry name" value="Thioesterase_II_repeat2"/>
    <property type="match status" value="1"/>
</dbReference>
<feature type="domain" description="Acyl-CoA thioesterase 2 C-terminal" evidence="3">
    <location>
        <begin position="144"/>
        <end position="256"/>
    </location>
</feature>
<gene>
    <name evidence="5" type="ORF">ACFSJG_13540</name>
</gene>
<feature type="domain" description="Acyl-CoA thioesterase-like N-terminal HotDog" evidence="4">
    <location>
        <begin position="29"/>
        <end position="105"/>
    </location>
</feature>
<keyword evidence="6" id="KW-1185">Reference proteome</keyword>
<dbReference type="InterPro" id="IPR003703">
    <property type="entry name" value="Acyl_CoA_thio"/>
</dbReference>
<comment type="similarity">
    <text evidence="1">Belongs to the C/M/P thioester hydrolase family.</text>
</comment>
<dbReference type="CDD" id="cd03444">
    <property type="entry name" value="Thioesterase_II_repeat1"/>
    <property type="match status" value="1"/>
</dbReference>
<evidence type="ECO:0000256" key="1">
    <source>
        <dbReference type="ARBA" id="ARBA00006538"/>
    </source>
</evidence>
<dbReference type="Pfam" id="PF02551">
    <property type="entry name" value="Acyl_CoA_thio"/>
    <property type="match status" value="1"/>
</dbReference>
<evidence type="ECO:0000259" key="3">
    <source>
        <dbReference type="Pfam" id="PF02551"/>
    </source>
</evidence>
<reference evidence="6" key="1">
    <citation type="journal article" date="2019" name="Int. J. Syst. Evol. Microbiol.">
        <title>The Global Catalogue of Microorganisms (GCM) 10K type strain sequencing project: providing services to taxonomists for standard genome sequencing and annotation.</title>
        <authorList>
            <consortium name="The Broad Institute Genomics Platform"/>
            <consortium name="The Broad Institute Genome Sequencing Center for Infectious Disease"/>
            <person name="Wu L."/>
            <person name="Ma J."/>
        </authorList>
    </citation>
    <scope>NUCLEOTIDE SEQUENCE [LARGE SCALE GENOMIC DNA]</scope>
    <source>
        <strain evidence="6">DT72</strain>
    </source>
</reference>
<sequence length="266" mass="29461">MAHLDEILDLEERAPDTFRSRPIPSELPRTFGGQVAGQALMAAARTVDAALQVHSVHAYFLRPGRVLDPTDFTVDRIRDGGSFGTRRVTGTQGGEAIFTMMASFHRGDDGFSHQAAMPDVPGPEELVGGNDPVGLAEWAGWDRRWVPRAADGDPTRQRLWIRHRERLSDAPVVHACALTYLTDMDLLDSALLPHPHRNLQGASLDHTLWFVRDFRADEWLLHDQESPSSESGRALVTGRLFDTDGRLVAIAAQEGLLRFARTEAGR</sequence>
<dbReference type="EMBL" id="JBHUFB010000010">
    <property type="protein sequence ID" value="MFD1813242.1"/>
    <property type="molecule type" value="Genomic_DNA"/>
</dbReference>
<proteinExistence type="inferred from homology"/>
<keyword evidence="2" id="KW-0378">Hydrolase</keyword>
<dbReference type="InterPro" id="IPR025652">
    <property type="entry name" value="TesB_C"/>
</dbReference>
<name>A0ABW4P3Z7_9NOCA</name>
<dbReference type="SUPFAM" id="SSF54637">
    <property type="entry name" value="Thioesterase/thiol ester dehydrase-isomerase"/>
    <property type="match status" value="2"/>
</dbReference>
<dbReference type="Gene3D" id="2.40.160.210">
    <property type="entry name" value="Acyl-CoA thioesterase, double hotdog domain"/>
    <property type="match status" value="1"/>
</dbReference>
<evidence type="ECO:0000313" key="5">
    <source>
        <dbReference type="EMBL" id="MFD1813242.1"/>
    </source>
</evidence>
<accession>A0ABW4P3Z7</accession>
<evidence type="ECO:0000313" key="6">
    <source>
        <dbReference type="Proteomes" id="UP001597286"/>
    </source>
</evidence>
<dbReference type="RefSeq" id="WP_378485980.1">
    <property type="nucleotide sequence ID" value="NZ_JBHUFB010000010.1"/>
</dbReference>
<evidence type="ECO:0000256" key="2">
    <source>
        <dbReference type="ARBA" id="ARBA00022801"/>
    </source>
</evidence>
<organism evidence="5 6">
    <name type="scientific">Rhodococcus gannanensis</name>
    <dbReference type="NCBI Taxonomy" id="1960308"/>
    <lineage>
        <taxon>Bacteria</taxon>
        <taxon>Bacillati</taxon>
        <taxon>Actinomycetota</taxon>
        <taxon>Actinomycetes</taxon>
        <taxon>Mycobacteriales</taxon>
        <taxon>Nocardiaceae</taxon>
        <taxon>Rhodococcus</taxon>
    </lineage>
</organism>
<dbReference type="Pfam" id="PF13622">
    <property type="entry name" value="4HBT_3"/>
    <property type="match status" value="1"/>
</dbReference>
<dbReference type="Proteomes" id="UP001597286">
    <property type="component" value="Unassembled WGS sequence"/>
</dbReference>
<evidence type="ECO:0000259" key="4">
    <source>
        <dbReference type="Pfam" id="PF13622"/>
    </source>
</evidence>
<dbReference type="PANTHER" id="PTHR11066">
    <property type="entry name" value="ACYL-COA THIOESTERASE"/>
    <property type="match status" value="1"/>
</dbReference>
<dbReference type="InterPro" id="IPR049449">
    <property type="entry name" value="TesB_ACOT8-like_N"/>
</dbReference>
<comment type="caution">
    <text evidence="5">The sequence shown here is derived from an EMBL/GenBank/DDBJ whole genome shotgun (WGS) entry which is preliminary data.</text>
</comment>
<dbReference type="InterPro" id="IPR029069">
    <property type="entry name" value="HotDog_dom_sf"/>
</dbReference>